<dbReference type="Pfam" id="PF00355">
    <property type="entry name" value="Rieske"/>
    <property type="match status" value="1"/>
</dbReference>
<evidence type="ECO:0000256" key="2">
    <source>
        <dbReference type="ARBA" id="ARBA00022723"/>
    </source>
</evidence>
<proteinExistence type="predicted"/>
<comment type="caution">
    <text evidence="7">The sequence shown here is derived from an EMBL/GenBank/DDBJ whole genome shotgun (WGS) entry which is preliminary data.</text>
</comment>
<dbReference type="Gene3D" id="3.50.50.60">
    <property type="entry name" value="FAD/NAD(P)-binding domain"/>
    <property type="match status" value="1"/>
</dbReference>
<dbReference type="InterPro" id="IPR036922">
    <property type="entry name" value="Rieske_2Fe-2S_sf"/>
</dbReference>
<keyword evidence="2" id="KW-0479">Metal-binding</keyword>
<reference evidence="7 8" key="1">
    <citation type="submission" date="2021-03" db="EMBL/GenBank/DDBJ databases">
        <title>Assistant Professor.</title>
        <authorList>
            <person name="Huq M.A."/>
        </authorList>
    </citation>
    <scope>NUCLEOTIDE SEQUENCE [LARGE SCALE GENOMIC DNA]</scope>
    <source>
        <strain evidence="7 8">MAH-29</strain>
    </source>
</reference>
<dbReference type="CDD" id="cd03477">
    <property type="entry name" value="Rieske_YhfW_C"/>
    <property type="match status" value="1"/>
</dbReference>
<evidence type="ECO:0000259" key="6">
    <source>
        <dbReference type="PROSITE" id="PS51296"/>
    </source>
</evidence>
<dbReference type="EMBL" id="JAGHKO010000011">
    <property type="protein sequence ID" value="MBO9204354.1"/>
    <property type="molecule type" value="Genomic_DNA"/>
</dbReference>
<keyword evidence="5" id="KW-1015">Disulfide bond</keyword>
<dbReference type="Proteomes" id="UP000677244">
    <property type="component" value="Unassembled WGS sequence"/>
</dbReference>
<dbReference type="SUPFAM" id="SSF51905">
    <property type="entry name" value="FAD/NAD(P)-binding domain"/>
    <property type="match status" value="1"/>
</dbReference>
<dbReference type="InterPro" id="IPR006076">
    <property type="entry name" value="FAD-dep_OxRdtase"/>
</dbReference>
<organism evidence="7 8">
    <name type="scientific">Niastella soli</name>
    <dbReference type="NCBI Taxonomy" id="2821487"/>
    <lineage>
        <taxon>Bacteria</taxon>
        <taxon>Pseudomonadati</taxon>
        <taxon>Bacteroidota</taxon>
        <taxon>Chitinophagia</taxon>
        <taxon>Chitinophagales</taxon>
        <taxon>Chitinophagaceae</taxon>
        <taxon>Niastella</taxon>
    </lineage>
</organism>
<dbReference type="InterPro" id="IPR038010">
    <property type="entry name" value="YhfW_C"/>
</dbReference>
<evidence type="ECO:0000256" key="4">
    <source>
        <dbReference type="ARBA" id="ARBA00023014"/>
    </source>
</evidence>
<feature type="domain" description="Rieske" evidence="6">
    <location>
        <begin position="427"/>
        <end position="515"/>
    </location>
</feature>
<evidence type="ECO:0000256" key="5">
    <source>
        <dbReference type="ARBA" id="ARBA00023157"/>
    </source>
</evidence>
<accession>A0ABS3Z2J5</accession>
<dbReference type="InterPro" id="IPR036188">
    <property type="entry name" value="FAD/NAD-bd_sf"/>
</dbReference>
<evidence type="ECO:0000256" key="3">
    <source>
        <dbReference type="ARBA" id="ARBA00023004"/>
    </source>
</evidence>
<evidence type="ECO:0000313" key="8">
    <source>
        <dbReference type="Proteomes" id="UP000677244"/>
    </source>
</evidence>
<sequence>MIKRDGALPSLWQQTVNPLDISNTAPDTKYDVIIVGAGITGISLAHRLQSAGLQCLVLEAHSCCFGTTGGTTAHLNTLLDTPYTTIIKNFGEENAKLVAQGVKEAVHNIEKNIEKYQIACGFERTAAYLFAQDDDQQKELQDIVESCEKVSVPVHYTNTIPVNIPFIKAIEIPSQAKFSPVKYVYELAKAFIDAGGQLIEQTAVVTHAHRTDEVTSEEIIEVQTDTDLTYVTNALVYATHIPPGVNVLHLRCAPYRSYAMAVKLPLDNYPAELCYDMVDPYHYYRTQVIDGEPYFIAGGEDHKTGHEENTTACFNRLEAHVRKYFNVESITHKWSSQYYEPADGLPYIGELPGARPNVFVATGYGGNGMVYSQVATILLSDLILTGASAYKDVFDPNRVKPVAGFANFIKENADVVKNLVSGLVTRDQLESLSDLAHGDGKVVVFDKHKIALYKDPEGNLHVLNPTCTHLKCGVTWNAAELSWDCPCHGARYSIDGDVLNGPANMDLKKIDLKED</sequence>
<dbReference type="InterPro" id="IPR017941">
    <property type="entry name" value="Rieske_2Fe-2S"/>
</dbReference>
<dbReference type="Gene3D" id="3.30.9.10">
    <property type="entry name" value="D-Amino Acid Oxidase, subunit A, domain 2"/>
    <property type="match status" value="1"/>
</dbReference>
<dbReference type="PROSITE" id="PS51296">
    <property type="entry name" value="RIESKE"/>
    <property type="match status" value="1"/>
</dbReference>
<dbReference type="Gene3D" id="2.102.10.10">
    <property type="entry name" value="Rieske [2Fe-2S] iron-sulphur domain"/>
    <property type="match status" value="1"/>
</dbReference>
<dbReference type="SUPFAM" id="SSF50022">
    <property type="entry name" value="ISP domain"/>
    <property type="match status" value="1"/>
</dbReference>
<dbReference type="InterPro" id="IPR005805">
    <property type="entry name" value="Rieske_Fe-S_prot_C"/>
</dbReference>
<dbReference type="PANTHER" id="PTHR13847">
    <property type="entry name" value="SARCOSINE DEHYDROGENASE-RELATED"/>
    <property type="match status" value="1"/>
</dbReference>
<dbReference type="PRINTS" id="PR00162">
    <property type="entry name" value="RIESKE"/>
</dbReference>
<evidence type="ECO:0000313" key="7">
    <source>
        <dbReference type="EMBL" id="MBO9204354.1"/>
    </source>
</evidence>
<protein>
    <submittedName>
        <fullName evidence="7">FAD-dependent oxidoreductase</fullName>
    </submittedName>
</protein>
<keyword evidence="3" id="KW-0408">Iron</keyword>
<evidence type="ECO:0000256" key="1">
    <source>
        <dbReference type="ARBA" id="ARBA00022714"/>
    </source>
</evidence>
<gene>
    <name evidence="7" type="ORF">J7I42_28965</name>
</gene>
<name>A0ABS3Z2J5_9BACT</name>
<keyword evidence="4" id="KW-0411">Iron-sulfur</keyword>
<keyword evidence="1" id="KW-0001">2Fe-2S</keyword>
<keyword evidence="8" id="KW-1185">Reference proteome</keyword>
<dbReference type="Pfam" id="PF01266">
    <property type="entry name" value="DAO"/>
    <property type="match status" value="1"/>
</dbReference>
<dbReference type="PANTHER" id="PTHR13847:SF281">
    <property type="entry name" value="FAD DEPENDENT OXIDOREDUCTASE DOMAIN-CONTAINING PROTEIN"/>
    <property type="match status" value="1"/>
</dbReference>
<dbReference type="RefSeq" id="WP_209142839.1">
    <property type="nucleotide sequence ID" value="NZ_JAGHKO010000011.1"/>
</dbReference>